<dbReference type="EMBL" id="JBHRVU010000004">
    <property type="protein sequence ID" value="MFC3440802.1"/>
    <property type="molecule type" value="Genomic_DNA"/>
</dbReference>
<evidence type="ECO:0000256" key="1">
    <source>
        <dbReference type="ARBA" id="ARBA00023015"/>
    </source>
</evidence>
<evidence type="ECO:0000313" key="6">
    <source>
        <dbReference type="Proteomes" id="UP001595681"/>
    </source>
</evidence>
<proteinExistence type="predicted"/>
<dbReference type="CDD" id="cd01545">
    <property type="entry name" value="PBP1_SalR"/>
    <property type="match status" value="1"/>
</dbReference>
<keyword evidence="3" id="KW-0804">Transcription</keyword>
<dbReference type="PROSITE" id="PS50932">
    <property type="entry name" value="HTH_LACI_2"/>
    <property type="match status" value="1"/>
</dbReference>
<organism evidence="5 6">
    <name type="scientific">Sphingobium rhizovicinum</name>
    <dbReference type="NCBI Taxonomy" id="432308"/>
    <lineage>
        <taxon>Bacteria</taxon>
        <taxon>Pseudomonadati</taxon>
        <taxon>Pseudomonadota</taxon>
        <taxon>Alphaproteobacteria</taxon>
        <taxon>Sphingomonadales</taxon>
        <taxon>Sphingomonadaceae</taxon>
        <taxon>Sphingobium</taxon>
    </lineage>
</organism>
<name>A0ABV7NE76_9SPHN</name>
<dbReference type="InterPro" id="IPR028082">
    <property type="entry name" value="Peripla_BP_I"/>
</dbReference>
<evidence type="ECO:0000259" key="4">
    <source>
        <dbReference type="PROSITE" id="PS50932"/>
    </source>
</evidence>
<keyword evidence="2 5" id="KW-0238">DNA-binding</keyword>
<dbReference type="SUPFAM" id="SSF53822">
    <property type="entry name" value="Periplasmic binding protein-like I"/>
    <property type="match status" value="1"/>
</dbReference>
<feature type="domain" description="HTH lacI-type" evidence="4">
    <location>
        <begin position="12"/>
        <end position="66"/>
    </location>
</feature>
<reference evidence="6" key="1">
    <citation type="journal article" date="2019" name="Int. J. Syst. Evol. Microbiol.">
        <title>The Global Catalogue of Microorganisms (GCM) 10K type strain sequencing project: providing services to taxonomists for standard genome sequencing and annotation.</title>
        <authorList>
            <consortium name="The Broad Institute Genomics Platform"/>
            <consortium name="The Broad Institute Genome Sequencing Center for Infectious Disease"/>
            <person name="Wu L."/>
            <person name="Ma J."/>
        </authorList>
    </citation>
    <scope>NUCLEOTIDE SEQUENCE [LARGE SCALE GENOMIC DNA]</scope>
    <source>
        <strain evidence="6">CCM 7491</strain>
    </source>
</reference>
<gene>
    <name evidence="5" type="ORF">ACFOKF_06235</name>
</gene>
<evidence type="ECO:0000256" key="2">
    <source>
        <dbReference type="ARBA" id="ARBA00023125"/>
    </source>
</evidence>
<accession>A0ABV7NE76</accession>
<dbReference type="RefSeq" id="WP_380794068.1">
    <property type="nucleotide sequence ID" value="NZ_JBHRVU010000004.1"/>
</dbReference>
<dbReference type="PANTHER" id="PTHR30146">
    <property type="entry name" value="LACI-RELATED TRANSCRIPTIONAL REPRESSOR"/>
    <property type="match status" value="1"/>
</dbReference>
<keyword evidence="6" id="KW-1185">Reference proteome</keyword>
<dbReference type="InterPro" id="IPR046335">
    <property type="entry name" value="LacI/GalR-like_sensor"/>
</dbReference>
<sequence>MARTPRKSGQAVTMQAVADRAGVSAMTVSHVINGTKKLREETRDAVLAAIEALGYVPNVAARALASAQSTRIGIVYRNAQNAFLSAMLVGTLNAAARLGAQVIIRKCDSFSTQDATDAVSSLLRSGANAILLAPPYSELLTGTDFSAGLKVPVAAIAHGDALDDMDSIGVDEMAAARAMTEHLIGRDHRRIGFVTGPETHSAAARRLAGYNQALAAHGITADPALVQPGDFSFESGLVAAAALLDLPEPPTAIFASNDDMAAAASLIAHQRGLRIPEDLAVAGFDDAPIAVKIWPPLTTVRQEIDHMAERATEIMVARHREGGRPDQTLSEQVGFAVIEREST</sequence>
<dbReference type="Gene3D" id="1.10.260.40">
    <property type="entry name" value="lambda repressor-like DNA-binding domains"/>
    <property type="match status" value="1"/>
</dbReference>
<dbReference type="SUPFAM" id="SSF47413">
    <property type="entry name" value="lambda repressor-like DNA-binding domains"/>
    <property type="match status" value="1"/>
</dbReference>
<keyword evidence="1" id="KW-0805">Transcription regulation</keyword>
<evidence type="ECO:0000313" key="5">
    <source>
        <dbReference type="EMBL" id="MFC3440802.1"/>
    </source>
</evidence>
<dbReference type="Pfam" id="PF13377">
    <property type="entry name" value="Peripla_BP_3"/>
    <property type="match status" value="1"/>
</dbReference>
<dbReference type="Gene3D" id="3.40.50.2300">
    <property type="match status" value="2"/>
</dbReference>
<dbReference type="InterPro" id="IPR010982">
    <property type="entry name" value="Lambda_DNA-bd_dom_sf"/>
</dbReference>
<evidence type="ECO:0000256" key="3">
    <source>
        <dbReference type="ARBA" id="ARBA00023163"/>
    </source>
</evidence>
<dbReference type="CDD" id="cd01392">
    <property type="entry name" value="HTH_LacI"/>
    <property type="match status" value="1"/>
</dbReference>
<dbReference type="InterPro" id="IPR000843">
    <property type="entry name" value="HTH_LacI"/>
</dbReference>
<dbReference type="Proteomes" id="UP001595681">
    <property type="component" value="Unassembled WGS sequence"/>
</dbReference>
<comment type="caution">
    <text evidence="5">The sequence shown here is derived from an EMBL/GenBank/DDBJ whole genome shotgun (WGS) entry which is preliminary data.</text>
</comment>
<protein>
    <submittedName>
        <fullName evidence="5">LacI family DNA-binding transcriptional regulator</fullName>
    </submittedName>
</protein>
<dbReference type="Pfam" id="PF00356">
    <property type="entry name" value="LacI"/>
    <property type="match status" value="1"/>
</dbReference>
<dbReference type="PANTHER" id="PTHR30146:SF153">
    <property type="entry name" value="LACTOSE OPERON REPRESSOR"/>
    <property type="match status" value="1"/>
</dbReference>
<dbReference type="GO" id="GO:0003677">
    <property type="term" value="F:DNA binding"/>
    <property type="evidence" value="ECO:0007669"/>
    <property type="project" value="UniProtKB-KW"/>
</dbReference>
<dbReference type="SMART" id="SM00354">
    <property type="entry name" value="HTH_LACI"/>
    <property type="match status" value="1"/>
</dbReference>